<dbReference type="GO" id="GO:0005524">
    <property type="term" value="F:ATP binding"/>
    <property type="evidence" value="ECO:0007669"/>
    <property type="project" value="UniProtKB-KW"/>
</dbReference>
<comment type="subcellular location">
    <subcellularLocation>
        <location evidence="1">Cell membrane</location>
        <topology evidence="1">Multi-pass membrane protein</topology>
    </subcellularLocation>
</comment>
<evidence type="ECO:0000259" key="11">
    <source>
        <dbReference type="PROSITE" id="PS50893"/>
    </source>
</evidence>
<dbReference type="GO" id="GO:0016887">
    <property type="term" value="F:ATP hydrolysis activity"/>
    <property type="evidence" value="ECO:0007669"/>
    <property type="project" value="InterPro"/>
</dbReference>
<evidence type="ECO:0000256" key="2">
    <source>
        <dbReference type="ARBA" id="ARBA00022448"/>
    </source>
</evidence>
<evidence type="ECO:0000256" key="3">
    <source>
        <dbReference type="ARBA" id="ARBA00022475"/>
    </source>
</evidence>
<evidence type="ECO:0000313" key="13">
    <source>
        <dbReference type="Proteomes" id="UP000194151"/>
    </source>
</evidence>
<dbReference type="InterPro" id="IPR051120">
    <property type="entry name" value="ABC_AA/LPS_Transport"/>
</dbReference>
<keyword evidence="13" id="KW-1185">Reference proteome</keyword>
<dbReference type="InterPro" id="IPR001851">
    <property type="entry name" value="ABC_transp_permease"/>
</dbReference>
<dbReference type="Pfam" id="PF00005">
    <property type="entry name" value="ABC_tran"/>
    <property type="match status" value="1"/>
</dbReference>
<sequence>MGAKSGLQGLAAGGGDSIVRRGGTGHDPASQPAPAANGGAGQGHRDASARLHALWPFLAIFLIAALLPFSGNTYWTVIATRAAIYWILVSGLNLVVGFAGQLAIGYVALLTLGAYITSVLAAGNVLPAVPPFVALACAGVGGGIFGLIVGLPALRLRTFYFAMTTLGFATIVTQIALAWQDVTGGGIGLSGPALPAPFDSEMGLYYLCLAIAGVGTLLTSNVARSRYGRGLIAVRDAEVAAEASGISKVRLLALVFILAGVLAAVAGGLFASLQTYITPDAFTFELSVLFFISILIGGRGSILGPLLGTVILTVLPEIAAPLAAWSNFLYALMLLVIVLVAPGGIAALLDFRNRRPLPANRSIAPEPAPLAQLLTTTPASGGIALQNIVLSFGGVRAIDGLSLKIEPGQIHGLIGPNGSGKTTTLNVISGYCTPEAGTLSLNGAALALGQPLLRAPRGIARTYQTPRIIGEASVLQNVMIGGTLQGHASFVESMLHLPRHRRDERVLHDAARTALRVVGLGAVAEVRADRLQHSELRFLEIARALMLRPSFLLLDEPAAGLAAEEIRRLGELIRHIARHGTGVLLVEHHADLIFDICDHVTVLNLGRVLADGTPAQVREHKEVVSAYLGG</sequence>
<organism evidence="12 13">
    <name type="scientific">Bordetella genomosp. 8</name>
    <dbReference type="NCBI Taxonomy" id="1416806"/>
    <lineage>
        <taxon>Bacteria</taxon>
        <taxon>Pseudomonadati</taxon>
        <taxon>Pseudomonadota</taxon>
        <taxon>Betaproteobacteria</taxon>
        <taxon>Burkholderiales</taxon>
        <taxon>Alcaligenaceae</taxon>
        <taxon>Bordetella</taxon>
    </lineage>
</organism>
<name>A0A1W6YED3_9BORD</name>
<feature type="transmembrane region" description="Helical" evidence="10">
    <location>
        <begin position="132"/>
        <end position="151"/>
    </location>
</feature>
<dbReference type="InterPro" id="IPR043428">
    <property type="entry name" value="LivM-like"/>
</dbReference>
<dbReference type="GO" id="GO:0015658">
    <property type="term" value="F:branched-chain amino acid transmembrane transporter activity"/>
    <property type="evidence" value="ECO:0007669"/>
    <property type="project" value="InterPro"/>
</dbReference>
<dbReference type="STRING" id="1416806.CAL12_00365"/>
<feature type="domain" description="ABC transporter" evidence="11">
    <location>
        <begin position="383"/>
        <end position="630"/>
    </location>
</feature>
<dbReference type="CDD" id="cd03219">
    <property type="entry name" value="ABC_Mj1267_LivG_branched"/>
    <property type="match status" value="1"/>
</dbReference>
<feature type="transmembrane region" description="Helical" evidence="10">
    <location>
        <begin position="51"/>
        <end position="69"/>
    </location>
</feature>
<feature type="transmembrane region" description="Helical" evidence="10">
    <location>
        <begin position="328"/>
        <end position="351"/>
    </location>
</feature>
<keyword evidence="4 10" id="KW-0812">Transmembrane</keyword>
<reference evidence="12 13" key="1">
    <citation type="submission" date="2017-05" db="EMBL/GenBank/DDBJ databases">
        <title>Complete and WGS of Bordetella genogroups.</title>
        <authorList>
            <person name="Spilker T."/>
            <person name="LiPuma J."/>
        </authorList>
    </citation>
    <scope>NUCLEOTIDE SEQUENCE [LARGE SCALE GENOMIC DNA]</scope>
    <source>
        <strain evidence="12 13">AU19157</strain>
    </source>
</reference>
<dbReference type="Gene3D" id="3.40.50.300">
    <property type="entry name" value="P-loop containing nucleotide triphosphate hydrolases"/>
    <property type="match status" value="1"/>
</dbReference>
<dbReference type="InterPro" id="IPR003439">
    <property type="entry name" value="ABC_transporter-like_ATP-bd"/>
</dbReference>
<dbReference type="InterPro" id="IPR032823">
    <property type="entry name" value="BCA_ABC_TP_C"/>
</dbReference>
<proteinExistence type="predicted"/>
<keyword evidence="2" id="KW-0813">Transport</keyword>
<dbReference type="PANTHER" id="PTHR45772">
    <property type="entry name" value="CONSERVED COMPONENT OF ABC TRANSPORTER FOR NATURAL AMINO ACIDS-RELATED"/>
    <property type="match status" value="1"/>
</dbReference>
<feature type="transmembrane region" description="Helical" evidence="10">
    <location>
        <begin position="204"/>
        <end position="223"/>
    </location>
</feature>
<keyword evidence="5" id="KW-0547">Nucleotide-binding</keyword>
<evidence type="ECO:0000256" key="8">
    <source>
        <dbReference type="ARBA" id="ARBA00023136"/>
    </source>
</evidence>
<keyword evidence="8 10" id="KW-0472">Membrane</keyword>
<feature type="region of interest" description="Disordered" evidence="9">
    <location>
        <begin position="21"/>
        <end position="44"/>
    </location>
</feature>
<dbReference type="InterPro" id="IPR027417">
    <property type="entry name" value="P-loop_NTPase"/>
</dbReference>
<dbReference type="InterPro" id="IPR003593">
    <property type="entry name" value="AAA+_ATPase"/>
</dbReference>
<keyword evidence="7 10" id="KW-1133">Transmembrane helix</keyword>
<dbReference type="Pfam" id="PF02653">
    <property type="entry name" value="BPD_transp_2"/>
    <property type="match status" value="1"/>
</dbReference>
<dbReference type="KEGG" id="bgv:CAL12_00365"/>
<dbReference type="SMART" id="SM00382">
    <property type="entry name" value="AAA"/>
    <property type="match status" value="1"/>
</dbReference>
<evidence type="ECO:0000256" key="5">
    <source>
        <dbReference type="ARBA" id="ARBA00022741"/>
    </source>
</evidence>
<dbReference type="RefSeq" id="WP_086062663.1">
    <property type="nucleotide sequence ID" value="NZ_CP021108.1"/>
</dbReference>
<dbReference type="PROSITE" id="PS50893">
    <property type="entry name" value="ABC_TRANSPORTER_2"/>
    <property type="match status" value="1"/>
</dbReference>
<feature type="transmembrane region" description="Helical" evidence="10">
    <location>
        <begin position="75"/>
        <end position="96"/>
    </location>
</feature>
<feature type="compositionally biased region" description="Low complexity" evidence="9">
    <location>
        <begin position="28"/>
        <end position="37"/>
    </location>
</feature>
<evidence type="ECO:0000256" key="4">
    <source>
        <dbReference type="ARBA" id="ARBA00022692"/>
    </source>
</evidence>
<evidence type="ECO:0000256" key="10">
    <source>
        <dbReference type="SAM" id="Phobius"/>
    </source>
</evidence>
<evidence type="ECO:0000256" key="1">
    <source>
        <dbReference type="ARBA" id="ARBA00004651"/>
    </source>
</evidence>
<feature type="transmembrane region" description="Helical" evidence="10">
    <location>
        <begin position="158"/>
        <end position="179"/>
    </location>
</feature>
<dbReference type="OrthoDB" id="5290247at2"/>
<keyword evidence="3" id="KW-1003">Cell membrane</keyword>
<evidence type="ECO:0000313" key="12">
    <source>
        <dbReference type="EMBL" id="ARP79427.1"/>
    </source>
</evidence>
<evidence type="ECO:0000256" key="6">
    <source>
        <dbReference type="ARBA" id="ARBA00022840"/>
    </source>
</evidence>
<dbReference type="Pfam" id="PF12399">
    <property type="entry name" value="BCA_ABC_TP_C"/>
    <property type="match status" value="1"/>
</dbReference>
<dbReference type="Proteomes" id="UP000194151">
    <property type="component" value="Chromosome"/>
</dbReference>
<evidence type="ECO:0000256" key="9">
    <source>
        <dbReference type="SAM" id="MobiDB-lite"/>
    </source>
</evidence>
<protein>
    <recommendedName>
        <fullName evidence="11">ABC transporter domain-containing protein</fullName>
    </recommendedName>
</protein>
<keyword evidence="6" id="KW-0067">ATP-binding</keyword>
<dbReference type="GO" id="GO:0005886">
    <property type="term" value="C:plasma membrane"/>
    <property type="evidence" value="ECO:0007669"/>
    <property type="project" value="UniProtKB-SubCell"/>
</dbReference>
<gene>
    <name evidence="12" type="ORF">CAL12_00365</name>
</gene>
<dbReference type="SUPFAM" id="SSF52540">
    <property type="entry name" value="P-loop containing nucleoside triphosphate hydrolases"/>
    <property type="match status" value="1"/>
</dbReference>
<evidence type="ECO:0000256" key="7">
    <source>
        <dbReference type="ARBA" id="ARBA00022989"/>
    </source>
</evidence>
<accession>A0A1W6YED3</accession>
<dbReference type="AlphaFoldDB" id="A0A1W6YED3"/>
<dbReference type="CDD" id="cd06581">
    <property type="entry name" value="TM_PBP1_LivM_like"/>
    <property type="match status" value="1"/>
</dbReference>
<feature type="transmembrane region" description="Helical" evidence="10">
    <location>
        <begin position="251"/>
        <end position="270"/>
    </location>
</feature>
<dbReference type="EMBL" id="CP021108">
    <property type="protein sequence ID" value="ARP79427.1"/>
    <property type="molecule type" value="Genomic_DNA"/>
</dbReference>